<dbReference type="VEuPathDB" id="FungiDB:PPTG_23162"/>
<dbReference type="PANTHER" id="PTHR31827">
    <property type="entry name" value="EMB|CAB89363.1"/>
    <property type="match status" value="1"/>
</dbReference>
<feature type="domain" description="WRKY19-like zinc finger" evidence="1">
    <location>
        <begin position="65"/>
        <end position="88"/>
    </location>
</feature>
<gene>
    <name evidence="2" type="ORF">PPTG_23162</name>
</gene>
<reference evidence="2 3" key="2">
    <citation type="submission" date="2013-11" db="EMBL/GenBank/DDBJ databases">
        <title>The Genome Sequence of Phytophthora parasitica INRA-310.</title>
        <authorList>
            <consortium name="The Broad Institute Genomics Platform"/>
            <person name="Russ C."/>
            <person name="Tyler B."/>
            <person name="Panabieres F."/>
            <person name="Shan W."/>
            <person name="Tripathy S."/>
            <person name="Grunwald N."/>
            <person name="Machado M."/>
            <person name="Johnson C.S."/>
            <person name="Arredondo F."/>
            <person name="Hong C."/>
            <person name="Coffey M."/>
            <person name="Young S.K."/>
            <person name="Zeng Q."/>
            <person name="Gargeya S."/>
            <person name="Fitzgerald M."/>
            <person name="Abouelleil A."/>
            <person name="Alvarado L."/>
            <person name="Chapman S.B."/>
            <person name="Gainer-Dewar J."/>
            <person name="Goldberg J."/>
            <person name="Griggs A."/>
            <person name="Gujja S."/>
            <person name="Hansen M."/>
            <person name="Howarth C."/>
            <person name="Imamovic A."/>
            <person name="Ireland A."/>
            <person name="Larimer J."/>
            <person name="McCowan C."/>
            <person name="Murphy C."/>
            <person name="Pearson M."/>
            <person name="Poon T.W."/>
            <person name="Priest M."/>
            <person name="Roberts A."/>
            <person name="Saif S."/>
            <person name="Shea T."/>
            <person name="Sykes S."/>
            <person name="Wortman J."/>
            <person name="Nusbaum C."/>
            <person name="Birren B."/>
        </authorList>
    </citation>
    <scope>NUCLEOTIDE SEQUENCE [LARGE SCALE GENOMIC DNA]</scope>
    <source>
        <strain evidence="2 3">INRA-310</strain>
    </source>
</reference>
<sequence>MSSLDHLLCPDTTARKLSNHSLHYSDPSDFRLSDTSSKPNSRRCCIPDCQKTAKRGGRCISHGGGNKCAVDGCTTSVVSRGLCVAHGGGKRCQTQGCTKSAQSGGFCWVHGGGKKCGYHGCSKRAQSGGACIAHGNLFFTFFLQLIHPNSP</sequence>
<evidence type="ECO:0000259" key="1">
    <source>
        <dbReference type="Pfam" id="PF24906"/>
    </source>
</evidence>
<dbReference type="Pfam" id="PF24906">
    <property type="entry name" value="Zf_WRKY19"/>
    <property type="match status" value="3"/>
</dbReference>
<dbReference type="AlphaFoldDB" id="W2Q575"/>
<proteinExistence type="predicted"/>
<feature type="domain" description="WRKY19-like zinc finger" evidence="1">
    <location>
        <begin position="42"/>
        <end position="64"/>
    </location>
</feature>
<organism evidence="2 3">
    <name type="scientific">Phytophthora nicotianae (strain INRA-310)</name>
    <name type="common">Phytophthora parasitica</name>
    <dbReference type="NCBI Taxonomy" id="761204"/>
    <lineage>
        <taxon>Eukaryota</taxon>
        <taxon>Sar</taxon>
        <taxon>Stramenopiles</taxon>
        <taxon>Oomycota</taxon>
        <taxon>Peronosporomycetes</taxon>
        <taxon>Peronosporales</taxon>
        <taxon>Peronosporaceae</taxon>
        <taxon>Phytophthora</taxon>
    </lineage>
</organism>
<name>W2Q575_PHYN3</name>
<reference evidence="3" key="1">
    <citation type="submission" date="2011-12" db="EMBL/GenBank/DDBJ databases">
        <authorList>
            <consortium name="The Broad Institute Genome Sequencing Platform"/>
            <person name="Russ C."/>
            <person name="Tyler B."/>
            <person name="Panabieres F."/>
            <person name="Shan W."/>
            <person name="Tripathy S."/>
            <person name="Grunwald N."/>
            <person name="Machado M."/>
            <person name="Young S.K."/>
            <person name="Zeng Q."/>
            <person name="Gargeya S."/>
            <person name="Fitzgerald M."/>
            <person name="Haas B."/>
            <person name="Abouelleil A."/>
            <person name="Alvarado L."/>
            <person name="Arachchi H.M."/>
            <person name="Berlin A."/>
            <person name="Chapman S.B."/>
            <person name="Gearin G."/>
            <person name="Goldberg J."/>
            <person name="Griggs A."/>
            <person name="Gujja S."/>
            <person name="Hansen M."/>
            <person name="Heiman D."/>
            <person name="Howarth C."/>
            <person name="Larimer J."/>
            <person name="Lui A."/>
            <person name="MacDonald P.J.P."/>
            <person name="McCowen C."/>
            <person name="Montmayeur A."/>
            <person name="Murphy C."/>
            <person name="Neiman D."/>
            <person name="Pearson M."/>
            <person name="Priest M."/>
            <person name="Roberts A."/>
            <person name="Saif S."/>
            <person name="Shea T."/>
            <person name="Sisk P."/>
            <person name="Stolte C."/>
            <person name="Sykes S."/>
            <person name="Wortman J."/>
            <person name="Nusbaum C."/>
            <person name="Birren B."/>
        </authorList>
    </citation>
    <scope>NUCLEOTIDE SEQUENCE [LARGE SCALE GENOMIC DNA]</scope>
    <source>
        <strain evidence="3">INRA-310</strain>
    </source>
</reference>
<evidence type="ECO:0000313" key="3">
    <source>
        <dbReference type="Proteomes" id="UP000018817"/>
    </source>
</evidence>
<protein>
    <recommendedName>
        <fullName evidence="1">WRKY19-like zinc finger domain-containing protein</fullName>
    </recommendedName>
</protein>
<dbReference type="EMBL" id="KI669591">
    <property type="protein sequence ID" value="ETN07719.1"/>
    <property type="molecule type" value="Genomic_DNA"/>
</dbReference>
<accession>W2Q575</accession>
<dbReference type="OrthoDB" id="77038at2759"/>
<dbReference type="STRING" id="761204.W2Q575"/>
<feature type="domain" description="WRKY19-like zinc finger" evidence="1">
    <location>
        <begin position="89"/>
        <end position="112"/>
    </location>
</feature>
<dbReference type="Proteomes" id="UP000018817">
    <property type="component" value="Unassembled WGS sequence"/>
</dbReference>
<dbReference type="GeneID" id="20191761"/>
<dbReference type="OMA" id="DNCDAHA"/>
<dbReference type="RefSeq" id="XP_008907004.1">
    <property type="nucleotide sequence ID" value="XM_008908756.1"/>
</dbReference>
<dbReference type="PANTHER" id="PTHR31827:SF1">
    <property type="entry name" value="EMB|CAB89363.1"/>
    <property type="match status" value="1"/>
</dbReference>
<dbReference type="InterPro" id="IPR056866">
    <property type="entry name" value="Znf_WRKY19"/>
</dbReference>
<evidence type="ECO:0000313" key="2">
    <source>
        <dbReference type="EMBL" id="ETN07719.1"/>
    </source>
</evidence>